<feature type="transmembrane region" description="Helical" evidence="1">
    <location>
        <begin position="44"/>
        <end position="67"/>
    </location>
</feature>
<dbReference type="InterPro" id="IPR011701">
    <property type="entry name" value="MFS"/>
</dbReference>
<feature type="transmembrane region" description="Helical" evidence="1">
    <location>
        <begin position="299"/>
        <end position="318"/>
    </location>
</feature>
<dbReference type="Pfam" id="PF07690">
    <property type="entry name" value="MFS_1"/>
    <property type="match status" value="1"/>
</dbReference>
<dbReference type="PANTHER" id="PTHR23542:SF1">
    <property type="entry name" value="MAJOR FACILITATOR SUPERFAMILY (MFS) PROFILE DOMAIN-CONTAINING PROTEIN"/>
    <property type="match status" value="1"/>
</dbReference>
<keyword evidence="3" id="KW-1185">Reference proteome</keyword>
<feature type="transmembrane region" description="Helical" evidence="1">
    <location>
        <begin position="275"/>
        <end position="293"/>
    </location>
</feature>
<feature type="transmembrane region" description="Helical" evidence="1">
    <location>
        <begin position="330"/>
        <end position="353"/>
    </location>
</feature>
<dbReference type="RefSeq" id="WP_308717835.1">
    <property type="nucleotide sequence ID" value="NZ_JAVHUY010000059.1"/>
</dbReference>
<gene>
    <name evidence="2" type="ORF">RB614_39455</name>
</gene>
<evidence type="ECO:0000313" key="3">
    <source>
        <dbReference type="Proteomes" id="UP001230908"/>
    </source>
</evidence>
<sequence length="402" mass="40155">MSDSGVLAVLRAAQVARVLAASTVGRIPLASAPVALLLFARERWSIGVAGLLVAAYTIGLAGGGPMLARVADRWRQPPVMLAGVAVSTSAFLALAAGGPPLGVAVPAALLAGAGAPPFESGLRVLWRDLLPRSRVHTAYSLDIAVQELIFIVGPLVSVAAIGAGGPAAGLYATAALQLAGTAWFVSAPAVRAWRGVAAERHWAGPLRSTPLRLLLVATVLVGAGVGSLPVAVTRLAEEAGDRSWAGWLLAAQATGALAGGLANTRLKLPERHAPWIAAGLAAGYLPLLLAAAPPVMLPLAVLSGLALPALLTATFVAVDRIAPSGTAAEAFAWVATAFTSGAALGAALDGAILERTASVAAGFALAPVVIAASAALYRPLARRLPAPEPGPARSAPGVTPSP</sequence>
<dbReference type="InterPro" id="IPR036259">
    <property type="entry name" value="MFS_trans_sf"/>
</dbReference>
<dbReference type="Proteomes" id="UP001230908">
    <property type="component" value="Unassembled WGS sequence"/>
</dbReference>
<keyword evidence="1" id="KW-0812">Transmembrane</keyword>
<dbReference type="EMBL" id="JAVHUY010000059">
    <property type="protein sequence ID" value="MDQ7910590.1"/>
    <property type="molecule type" value="Genomic_DNA"/>
</dbReference>
<organism evidence="2 3">
    <name type="scientific">Phytohabitans maris</name>
    <dbReference type="NCBI Taxonomy" id="3071409"/>
    <lineage>
        <taxon>Bacteria</taxon>
        <taxon>Bacillati</taxon>
        <taxon>Actinomycetota</taxon>
        <taxon>Actinomycetes</taxon>
        <taxon>Micromonosporales</taxon>
        <taxon>Micromonosporaceae</taxon>
    </lineage>
</organism>
<evidence type="ECO:0000313" key="2">
    <source>
        <dbReference type="EMBL" id="MDQ7910590.1"/>
    </source>
</evidence>
<proteinExistence type="predicted"/>
<keyword evidence="1" id="KW-0472">Membrane</keyword>
<dbReference type="PANTHER" id="PTHR23542">
    <property type="match status" value="1"/>
</dbReference>
<feature type="transmembrane region" description="Helical" evidence="1">
    <location>
        <begin position="244"/>
        <end position="263"/>
    </location>
</feature>
<feature type="transmembrane region" description="Helical" evidence="1">
    <location>
        <begin position="138"/>
        <end position="162"/>
    </location>
</feature>
<keyword evidence="1" id="KW-1133">Transmembrane helix</keyword>
<accession>A0ABU0ZU68</accession>
<dbReference type="Gene3D" id="1.20.1250.20">
    <property type="entry name" value="MFS general substrate transporter like domains"/>
    <property type="match status" value="1"/>
</dbReference>
<evidence type="ECO:0000256" key="1">
    <source>
        <dbReference type="SAM" id="Phobius"/>
    </source>
</evidence>
<dbReference type="SUPFAM" id="SSF103473">
    <property type="entry name" value="MFS general substrate transporter"/>
    <property type="match status" value="1"/>
</dbReference>
<feature type="transmembrane region" description="Helical" evidence="1">
    <location>
        <begin position="359"/>
        <end position="377"/>
    </location>
</feature>
<protein>
    <submittedName>
        <fullName evidence="2">MFS transporter</fullName>
    </submittedName>
</protein>
<name>A0ABU0ZU68_9ACTN</name>
<reference evidence="2 3" key="1">
    <citation type="submission" date="2023-08" db="EMBL/GenBank/DDBJ databases">
        <title>Phytohabitans sansha sp. nov., isolated from marine sediment.</title>
        <authorList>
            <person name="Zhao Y."/>
            <person name="Yi K."/>
        </authorList>
    </citation>
    <scope>NUCLEOTIDE SEQUENCE [LARGE SCALE GENOMIC DNA]</scope>
    <source>
        <strain evidence="2 3">ZYX-F-186</strain>
    </source>
</reference>
<feature type="transmembrane region" description="Helical" evidence="1">
    <location>
        <begin position="79"/>
        <end position="97"/>
    </location>
</feature>
<comment type="caution">
    <text evidence="2">The sequence shown here is derived from an EMBL/GenBank/DDBJ whole genome shotgun (WGS) entry which is preliminary data.</text>
</comment>
<feature type="transmembrane region" description="Helical" evidence="1">
    <location>
        <begin position="211"/>
        <end position="232"/>
    </location>
</feature>